<dbReference type="Proteomes" id="UP001054945">
    <property type="component" value="Unassembled WGS sequence"/>
</dbReference>
<sequence length="103" mass="11629">MSHCSPTPYRRSEDCFPPKDDDFPRFRAETITLGCSTRDPYSSSGFSKSPPPPALPPFKRVFVRFKKSSQSLLGSLGEGRLKFWLIAYNTPMISELRWPLAGS</sequence>
<protein>
    <submittedName>
        <fullName evidence="1">Uncharacterized protein</fullName>
    </submittedName>
</protein>
<evidence type="ECO:0000313" key="2">
    <source>
        <dbReference type="Proteomes" id="UP001054945"/>
    </source>
</evidence>
<name>A0AAV4VJH6_CAEEX</name>
<proteinExistence type="predicted"/>
<organism evidence="1 2">
    <name type="scientific">Caerostris extrusa</name>
    <name type="common">Bark spider</name>
    <name type="synonym">Caerostris bankana</name>
    <dbReference type="NCBI Taxonomy" id="172846"/>
    <lineage>
        <taxon>Eukaryota</taxon>
        <taxon>Metazoa</taxon>
        <taxon>Ecdysozoa</taxon>
        <taxon>Arthropoda</taxon>
        <taxon>Chelicerata</taxon>
        <taxon>Arachnida</taxon>
        <taxon>Araneae</taxon>
        <taxon>Araneomorphae</taxon>
        <taxon>Entelegynae</taxon>
        <taxon>Araneoidea</taxon>
        <taxon>Araneidae</taxon>
        <taxon>Caerostris</taxon>
    </lineage>
</organism>
<accession>A0AAV4VJH6</accession>
<comment type="caution">
    <text evidence="1">The sequence shown here is derived from an EMBL/GenBank/DDBJ whole genome shotgun (WGS) entry which is preliminary data.</text>
</comment>
<dbReference type="AlphaFoldDB" id="A0AAV4VJH6"/>
<gene>
    <name evidence="1" type="ORF">CEXT_47471</name>
</gene>
<keyword evidence="2" id="KW-1185">Reference proteome</keyword>
<reference evidence="1 2" key="1">
    <citation type="submission" date="2021-06" db="EMBL/GenBank/DDBJ databases">
        <title>Caerostris extrusa draft genome.</title>
        <authorList>
            <person name="Kono N."/>
            <person name="Arakawa K."/>
        </authorList>
    </citation>
    <scope>NUCLEOTIDE SEQUENCE [LARGE SCALE GENOMIC DNA]</scope>
</reference>
<evidence type="ECO:0000313" key="1">
    <source>
        <dbReference type="EMBL" id="GIY70492.1"/>
    </source>
</evidence>
<dbReference type="EMBL" id="BPLR01014673">
    <property type="protein sequence ID" value="GIY70492.1"/>
    <property type="molecule type" value="Genomic_DNA"/>
</dbReference>